<keyword evidence="4" id="KW-0862">Zinc</keyword>
<sequence>MYPSLFISHGAPNIILGNSFSKKNIKKFAKTLEKPKYIIIFSAHYITNDLKILDYEKPELLYDFYGFEKELYEYEYEINSDKLCSLKVLEHLNSHNLNASIHKGKNSFDHGVWTTLSMMYKKIDIPVVQISLPKNFSDKELINLGETLKELKDEAMIIASGGLTHNLSDMNANPAVKKYAKDFNDYIYDAITNGKTQKLLESRKEPTFYMNHPSDEHFLPLFIAFGSASNKKAISFNSEIVYSNISMECFAFDTKD</sequence>
<dbReference type="Proteomes" id="UP001060012">
    <property type="component" value="Chromosome"/>
</dbReference>
<feature type="domain" description="Extradiol ring-cleavage dioxygenase class III enzyme subunit B" evidence="6">
    <location>
        <begin position="23"/>
        <end position="243"/>
    </location>
</feature>
<comment type="similarity">
    <text evidence="2">Belongs to the DODA-type extradiol aromatic ring-opening dioxygenase family.</text>
</comment>
<dbReference type="Pfam" id="PF02900">
    <property type="entry name" value="LigB"/>
    <property type="match status" value="1"/>
</dbReference>
<keyword evidence="3" id="KW-0479">Metal-binding</keyword>
<name>A0ABY5E3F0_9BACT</name>
<dbReference type="CDD" id="cd07363">
    <property type="entry name" value="45_DOPA_Dioxygenase"/>
    <property type="match status" value="1"/>
</dbReference>
<keyword evidence="7" id="KW-0223">Dioxygenase</keyword>
<evidence type="ECO:0000259" key="6">
    <source>
        <dbReference type="Pfam" id="PF02900"/>
    </source>
</evidence>
<dbReference type="InterPro" id="IPR014436">
    <property type="entry name" value="Extradiol_dOase_DODA"/>
</dbReference>
<dbReference type="PIRSF" id="PIRSF006157">
    <property type="entry name" value="Doxgns_DODA"/>
    <property type="match status" value="1"/>
</dbReference>
<dbReference type="PANTHER" id="PTHR30096:SF0">
    <property type="entry name" value="4,5-DOPA DIOXYGENASE EXTRADIOL-LIKE PROTEIN"/>
    <property type="match status" value="1"/>
</dbReference>
<evidence type="ECO:0000256" key="4">
    <source>
        <dbReference type="ARBA" id="ARBA00022833"/>
    </source>
</evidence>
<evidence type="ECO:0000256" key="1">
    <source>
        <dbReference type="ARBA" id="ARBA00001947"/>
    </source>
</evidence>
<evidence type="ECO:0000256" key="2">
    <source>
        <dbReference type="ARBA" id="ARBA00007581"/>
    </source>
</evidence>
<dbReference type="SUPFAM" id="SSF53213">
    <property type="entry name" value="LigB-like"/>
    <property type="match status" value="1"/>
</dbReference>
<reference evidence="7" key="1">
    <citation type="submission" date="2022-07" db="EMBL/GenBank/DDBJ databases">
        <title>Arcobacter roscoffensis sp. nov., a marine bacterium isolated from coastal seawater collected from Roscoff, France.</title>
        <authorList>
            <person name="Pascual J."/>
            <person name="Lepeaux C."/>
            <person name="Methner A."/>
            <person name="Overmann J."/>
        </authorList>
    </citation>
    <scope>NUCLEOTIDE SEQUENCE</scope>
    <source>
        <strain evidence="7">ARW1-2F2</strain>
    </source>
</reference>
<keyword evidence="8" id="KW-1185">Reference proteome</keyword>
<organism evidence="7 8">
    <name type="scientific">Arcobacter roscoffensis</name>
    <dbReference type="NCBI Taxonomy" id="2961520"/>
    <lineage>
        <taxon>Bacteria</taxon>
        <taxon>Pseudomonadati</taxon>
        <taxon>Campylobacterota</taxon>
        <taxon>Epsilonproteobacteria</taxon>
        <taxon>Campylobacterales</taxon>
        <taxon>Arcobacteraceae</taxon>
        <taxon>Arcobacter</taxon>
    </lineage>
</organism>
<evidence type="ECO:0000313" key="7">
    <source>
        <dbReference type="EMBL" id="UTJ06679.1"/>
    </source>
</evidence>
<proteinExistence type="inferred from homology"/>
<dbReference type="RefSeq" id="WP_254576858.1">
    <property type="nucleotide sequence ID" value="NZ_CP100595.1"/>
</dbReference>
<dbReference type="Gene3D" id="3.40.830.10">
    <property type="entry name" value="LigB-like"/>
    <property type="match status" value="1"/>
</dbReference>
<dbReference type="EMBL" id="CP100595">
    <property type="protein sequence ID" value="UTJ06679.1"/>
    <property type="molecule type" value="Genomic_DNA"/>
</dbReference>
<evidence type="ECO:0000256" key="3">
    <source>
        <dbReference type="ARBA" id="ARBA00022723"/>
    </source>
</evidence>
<comment type="cofactor">
    <cofactor evidence="1">
        <name>Zn(2+)</name>
        <dbReference type="ChEBI" id="CHEBI:29105"/>
    </cofactor>
</comment>
<keyword evidence="5" id="KW-0560">Oxidoreductase</keyword>
<protein>
    <submittedName>
        <fullName evidence="7">Dioxygenase</fullName>
    </submittedName>
</protein>
<gene>
    <name evidence="7" type="ORF">NJU99_00890</name>
</gene>
<dbReference type="PANTHER" id="PTHR30096">
    <property type="entry name" value="4,5-DOPA DIOXYGENASE EXTRADIOL-LIKE PROTEIN"/>
    <property type="match status" value="1"/>
</dbReference>
<evidence type="ECO:0000313" key="8">
    <source>
        <dbReference type="Proteomes" id="UP001060012"/>
    </source>
</evidence>
<accession>A0ABY5E3F0</accession>
<evidence type="ECO:0000256" key="5">
    <source>
        <dbReference type="ARBA" id="ARBA00023002"/>
    </source>
</evidence>
<dbReference type="InterPro" id="IPR004183">
    <property type="entry name" value="Xdiol_dOase_suB"/>
</dbReference>
<dbReference type="GO" id="GO:0051213">
    <property type="term" value="F:dioxygenase activity"/>
    <property type="evidence" value="ECO:0007669"/>
    <property type="project" value="UniProtKB-KW"/>
</dbReference>